<evidence type="ECO:0000313" key="3">
    <source>
        <dbReference type="Proteomes" id="UP000676336"/>
    </source>
</evidence>
<dbReference type="GO" id="GO:0016579">
    <property type="term" value="P:protein deubiquitination"/>
    <property type="evidence" value="ECO:0007669"/>
    <property type="project" value="InterPro"/>
</dbReference>
<evidence type="ECO:0000313" key="2">
    <source>
        <dbReference type="EMBL" id="CAF5215169.1"/>
    </source>
</evidence>
<evidence type="ECO:0000259" key="1">
    <source>
        <dbReference type="PROSITE" id="PS50235"/>
    </source>
</evidence>
<protein>
    <recommendedName>
        <fullName evidence="1">USP domain-containing protein</fullName>
    </recommendedName>
</protein>
<dbReference type="PROSITE" id="PS00972">
    <property type="entry name" value="USP_1"/>
    <property type="match status" value="1"/>
</dbReference>
<reference evidence="2" key="1">
    <citation type="submission" date="2021-02" db="EMBL/GenBank/DDBJ databases">
        <authorList>
            <person name="Nowell W R."/>
        </authorList>
    </citation>
    <scope>NUCLEOTIDE SEQUENCE</scope>
</reference>
<dbReference type="InterPro" id="IPR001394">
    <property type="entry name" value="Peptidase_C19_UCH"/>
</dbReference>
<dbReference type="AlphaFoldDB" id="A0A8S3J745"/>
<dbReference type="Gene3D" id="3.90.70.10">
    <property type="entry name" value="Cysteine proteinases"/>
    <property type="match status" value="1"/>
</dbReference>
<dbReference type="InterPro" id="IPR038765">
    <property type="entry name" value="Papain-like_cys_pep_sf"/>
</dbReference>
<dbReference type="InterPro" id="IPR028889">
    <property type="entry name" value="USP"/>
</dbReference>
<proteinExistence type="predicted"/>
<organism evidence="2 3">
    <name type="scientific">Rotaria magnacalcarata</name>
    <dbReference type="NCBI Taxonomy" id="392030"/>
    <lineage>
        <taxon>Eukaryota</taxon>
        <taxon>Metazoa</taxon>
        <taxon>Spiralia</taxon>
        <taxon>Gnathifera</taxon>
        <taxon>Rotifera</taxon>
        <taxon>Eurotatoria</taxon>
        <taxon>Bdelloidea</taxon>
        <taxon>Philodinida</taxon>
        <taxon>Philodinidae</taxon>
        <taxon>Rotaria</taxon>
    </lineage>
</organism>
<dbReference type="PROSITE" id="PS50235">
    <property type="entry name" value="USP_3"/>
    <property type="match status" value="1"/>
</dbReference>
<dbReference type="EMBL" id="CAJOBI010342665">
    <property type="protein sequence ID" value="CAF5215169.1"/>
    <property type="molecule type" value="Genomic_DNA"/>
</dbReference>
<dbReference type="GO" id="GO:0004843">
    <property type="term" value="F:cysteine-type deubiquitinase activity"/>
    <property type="evidence" value="ECO:0007669"/>
    <property type="project" value="InterPro"/>
</dbReference>
<dbReference type="SUPFAM" id="SSF54001">
    <property type="entry name" value="Cysteine proteinases"/>
    <property type="match status" value="1"/>
</dbReference>
<gene>
    <name evidence="2" type="ORF">SMN809_LOCUS79492</name>
</gene>
<dbReference type="InterPro" id="IPR018200">
    <property type="entry name" value="USP_CS"/>
</dbReference>
<accession>A0A8S3J745</accession>
<sequence>MVEDPNLAVRLSHWGINMLKMEKSDRSMADLEIELNQKFGEASMIEEANSKLQPVHGPGYTGMRNLGNSCYLNSVMQVLFTLKDFQEKYYKNCDF</sequence>
<dbReference type="Proteomes" id="UP000676336">
    <property type="component" value="Unassembled WGS sequence"/>
</dbReference>
<name>A0A8S3J745_9BILA</name>
<dbReference type="Pfam" id="PF00443">
    <property type="entry name" value="UCH"/>
    <property type="match status" value="1"/>
</dbReference>
<feature type="domain" description="USP" evidence="1">
    <location>
        <begin position="61"/>
        <end position="95"/>
    </location>
</feature>
<comment type="caution">
    <text evidence="2">The sequence shown here is derived from an EMBL/GenBank/DDBJ whole genome shotgun (WGS) entry which is preliminary data.</text>
</comment>
<feature type="non-terminal residue" evidence="2">
    <location>
        <position position="1"/>
    </location>
</feature>